<accession>A0A8T8SCE0</accession>
<evidence type="ECO:0000256" key="2">
    <source>
        <dbReference type="ARBA" id="ARBA00004123"/>
    </source>
</evidence>
<evidence type="ECO:0000256" key="6">
    <source>
        <dbReference type="ARBA" id="ARBA00022801"/>
    </source>
</evidence>
<organism evidence="10 11">
    <name type="scientific">Tilletia caries</name>
    <name type="common">wheat bunt fungus</name>
    <dbReference type="NCBI Taxonomy" id="13290"/>
    <lineage>
        <taxon>Eukaryota</taxon>
        <taxon>Fungi</taxon>
        <taxon>Dikarya</taxon>
        <taxon>Basidiomycota</taxon>
        <taxon>Ustilaginomycotina</taxon>
        <taxon>Exobasidiomycetes</taxon>
        <taxon>Tilletiales</taxon>
        <taxon>Tilletiaceae</taxon>
        <taxon>Tilletia</taxon>
    </lineage>
</organism>
<dbReference type="Proteomes" id="UP000077671">
    <property type="component" value="Unassembled WGS sequence"/>
</dbReference>
<feature type="domain" description="DDE Tnp4" evidence="9">
    <location>
        <begin position="147"/>
        <end position="307"/>
    </location>
</feature>
<dbReference type="InterPro" id="IPR045249">
    <property type="entry name" value="HARBI1-like"/>
</dbReference>
<dbReference type="EMBL" id="LWDD02003568">
    <property type="protein sequence ID" value="KAE8236842.1"/>
    <property type="molecule type" value="Genomic_DNA"/>
</dbReference>
<dbReference type="GO" id="GO:0046872">
    <property type="term" value="F:metal ion binding"/>
    <property type="evidence" value="ECO:0007669"/>
    <property type="project" value="UniProtKB-KW"/>
</dbReference>
<feature type="region of interest" description="Disordered" evidence="8">
    <location>
        <begin position="336"/>
        <end position="371"/>
    </location>
</feature>
<protein>
    <recommendedName>
        <fullName evidence="9">DDE Tnp4 domain-containing protein</fullName>
    </recommendedName>
</protein>
<dbReference type="PANTHER" id="PTHR22930">
    <property type="match status" value="1"/>
</dbReference>
<reference evidence="10" key="2">
    <citation type="journal article" date="2019" name="IMA Fungus">
        <title>Genome sequencing and comparison of five Tilletia species to identify candidate genes for the detection of regulated species infecting wheat.</title>
        <authorList>
            <person name="Nguyen H.D.T."/>
            <person name="Sultana T."/>
            <person name="Kesanakurti P."/>
            <person name="Hambleton S."/>
        </authorList>
    </citation>
    <scope>NUCLEOTIDE SEQUENCE</scope>
    <source>
        <strain evidence="10">DAOMC 238032</strain>
    </source>
</reference>
<dbReference type="Pfam" id="PF13359">
    <property type="entry name" value="DDE_Tnp_4"/>
    <property type="match status" value="1"/>
</dbReference>
<sequence length="371" mass="42455">MPRTSQRSRIEQVFTLLALANVDQSIAAAFNADDRGDSAAADDEFTYAAQTLQALDTVHHQRYLSTRSAVARLNVTIGERLAAYENDGDQQRYRQLVRMEPAAFHHIVSRLREHSIFNPNELEKHDSKQWVEDRCGVKKWRDGYASVDGVHIVCAWAPGLDGGDSFLNRKRRFSFNIQLVTLLHTLRIISYVVGHRGASSDARAWDCSAIVAAPRRHLHKDEWIWADLGYPYAPYLVSPYQHLAATKSVDFRRFNYNLSSIRIRSEHAMAYVKGRFPSLKGYRGLLATEEAEEFAQDFIVACLVAHNLAMKHDDAGKYLLYVKDGLEREMRGSDVDWNNANEDEEMERVAGENRERSHETWSIARQDEARE</sequence>
<dbReference type="GO" id="GO:0016787">
    <property type="term" value="F:hydrolase activity"/>
    <property type="evidence" value="ECO:0007669"/>
    <property type="project" value="UniProtKB-KW"/>
</dbReference>
<gene>
    <name evidence="10" type="ORF">A4X03_0g9307</name>
</gene>
<name>A0A8T8SCE0_9BASI</name>
<comment type="caution">
    <text evidence="10">The sequence shown here is derived from an EMBL/GenBank/DDBJ whole genome shotgun (WGS) entry which is preliminary data.</text>
</comment>
<dbReference type="AlphaFoldDB" id="A0A8T8SCE0"/>
<keyword evidence="5" id="KW-0479">Metal-binding</keyword>
<feature type="non-terminal residue" evidence="10">
    <location>
        <position position="371"/>
    </location>
</feature>
<dbReference type="GO" id="GO:0005634">
    <property type="term" value="C:nucleus"/>
    <property type="evidence" value="ECO:0007669"/>
    <property type="project" value="UniProtKB-SubCell"/>
</dbReference>
<keyword evidence="7" id="KW-0539">Nucleus</keyword>
<dbReference type="GO" id="GO:0004518">
    <property type="term" value="F:nuclease activity"/>
    <property type="evidence" value="ECO:0007669"/>
    <property type="project" value="UniProtKB-KW"/>
</dbReference>
<evidence type="ECO:0000313" key="10">
    <source>
        <dbReference type="EMBL" id="KAE8236842.1"/>
    </source>
</evidence>
<dbReference type="InterPro" id="IPR027806">
    <property type="entry name" value="HARBI1_dom"/>
</dbReference>
<dbReference type="PANTHER" id="PTHR22930:SF85">
    <property type="entry name" value="GH03217P-RELATED"/>
    <property type="match status" value="1"/>
</dbReference>
<evidence type="ECO:0000256" key="3">
    <source>
        <dbReference type="ARBA" id="ARBA00006958"/>
    </source>
</evidence>
<feature type="compositionally biased region" description="Basic and acidic residues" evidence="8">
    <location>
        <begin position="347"/>
        <end position="371"/>
    </location>
</feature>
<evidence type="ECO:0000313" key="11">
    <source>
        <dbReference type="Proteomes" id="UP000077671"/>
    </source>
</evidence>
<evidence type="ECO:0000256" key="5">
    <source>
        <dbReference type="ARBA" id="ARBA00022723"/>
    </source>
</evidence>
<keyword evidence="4" id="KW-0540">Nuclease</keyword>
<evidence type="ECO:0000256" key="7">
    <source>
        <dbReference type="ARBA" id="ARBA00023242"/>
    </source>
</evidence>
<comment type="cofactor">
    <cofactor evidence="1">
        <name>a divalent metal cation</name>
        <dbReference type="ChEBI" id="CHEBI:60240"/>
    </cofactor>
</comment>
<evidence type="ECO:0000256" key="8">
    <source>
        <dbReference type="SAM" id="MobiDB-lite"/>
    </source>
</evidence>
<evidence type="ECO:0000256" key="4">
    <source>
        <dbReference type="ARBA" id="ARBA00022722"/>
    </source>
</evidence>
<evidence type="ECO:0000256" key="1">
    <source>
        <dbReference type="ARBA" id="ARBA00001968"/>
    </source>
</evidence>
<evidence type="ECO:0000259" key="9">
    <source>
        <dbReference type="Pfam" id="PF13359"/>
    </source>
</evidence>
<proteinExistence type="inferred from homology"/>
<keyword evidence="6" id="KW-0378">Hydrolase</keyword>
<comment type="similarity">
    <text evidence="3">Belongs to the HARBI1 family.</text>
</comment>
<reference evidence="10" key="1">
    <citation type="submission" date="2016-04" db="EMBL/GenBank/DDBJ databases">
        <authorList>
            <person name="Nguyen H.D."/>
            <person name="Kesanakurti P."/>
            <person name="Cullis J."/>
            <person name="Levesque C.A."/>
            <person name="Hambleton S."/>
        </authorList>
    </citation>
    <scope>NUCLEOTIDE SEQUENCE</scope>
    <source>
        <strain evidence="10">DAOMC 238032</strain>
    </source>
</reference>
<comment type="subcellular location">
    <subcellularLocation>
        <location evidence="2">Nucleus</location>
    </subcellularLocation>
</comment>